<dbReference type="PROSITE" id="PS51115">
    <property type="entry name" value="LAMININ_IVA"/>
    <property type="match status" value="3"/>
</dbReference>
<evidence type="ECO:0000256" key="1">
    <source>
        <dbReference type="ARBA" id="ARBA00004236"/>
    </source>
</evidence>
<dbReference type="InterPro" id="IPR000034">
    <property type="entry name" value="Laminin_IV"/>
</dbReference>
<feature type="domain" description="Ig-like" evidence="19">
    <location>
        <begin position="1708"/>
        <end position="1784"/>
    </location>
</feature>
<dbReference type="SMART" id="SM00282">
    <property type="entry name" value="LamG"/>
    <property type="match status" value="1"/>
</dbReference>
<feature type="disulfide bond" evidence="14">
    <location>
        <begin position="309"/>
        <end position="324"/>
    </location>
</feature>
<dbReference type="SUPFAM" id="SSF49899">
    <property type="entry name" value="Concanavalin A-like lectins/glucanases"/>
    <property type="match status" value="1"/>
</dbReference>
<dbReference type="InterPro" id="IPR002172">
    <property type="entry name" value="LDrepeatLR_classA_rpt"/>
</dbReference>
<dbReference type="FunFam" id="2.10.25.10:FF:000033">
    <property type="entry name" value="Laminin subunit alpha 2"/>
    <property type="match status" value="2"/>
</dbReference>
<feature type="disulfide bond" evidence="14">
    <location>
        <begin position="265"/>
        <end position="280"/>
    </location>
</feature>
<dbReference type="SMART" id="SM00180">
    <property type="entry name" value="EGF_Lam"/>
    <property type="match status" value="6"/>
</dbReference>
<proteinExistence type="predicted"/>
<dbReference type="SMART" id="SM00181">
    <property type="entry name" value="EGF"/>
    <property type="match status" value="6"/>
</dbReference>
<dbReference type="SMART" id="SM00281">
    <property type="entry name" value="LamB"/>
    <property type="match status" value="3"/>
</dbReference>
<keyword evidence="12 15" id="KW-0424">Laminin EGF-like domain</keyword>
<dbReference type="GeneTree" id="ENSGT00940000156670"/>
<dbReference type="InterPro" id="IPR001791">
    <property type="entry name" value="Laminin_G"/>
</dbReference>
<evidence type="ECO:0000256" key="15">
    <source>
        <dbReference type="PROSITE-ProRule" id="PRU00460"/>
    </source>
</evidence>
<dbReference type="FunFam" id="2.60.40.10:FF:000602">
    <property type="entry name" value="Basement membrane-specific heparan sulfate proteoglycan core protein"/>
    <property type="match status" value="1"/>
</dbReference>
<evidence type="ECO:0000256" key="11">
    <source>
        <dbReference type="ARBA" id="ARBA00023180"/>
    </source>
</evidence>
<dbReference type="SUPFAM" id="SSF48726">
    <property type="entry name" value="Immunoglobulin"/>
    <property type="match status" value="7"/>
</dbReference>
<dbReference type="PANTHER" id="PTHR12231">
    <property type="entry name" value="CTX-RELATED TYPE I TRANSMEMBRANE PROTEIN"/>
    <property type="match status" value="1"/>
</dbReference>
<keyword evidence="3" id="KW-1003">Cell membrane</keyword>
<evidence type="ECO:0000259" key="20">
    <source>
        <dbReference type="PROSITE" id="PS51115"/>
    </source>
</evidence>
<feature type="domain" description="Laminin IV type A" evidence="20">
    <location>
        <begin position="856"/>
        <end position="1031"/>
    </location>
</feature>
<feature type="domain" description="Ig-like" evidence="19">
    <location>
        <begin position="1613"/>
        <end position="1687"/>
    </location>
</feature>
<dbReference type="FunFam" id="4.10.400.10:FF:000058">
    <property type="entry name" value="Basement membrane-specific heparan sulfate proteoglycan core protein"/>
    <property type="match status" value="1"/>
</dbReference>
<accession>A0A674AHK1</accession>
<feature type="domain" description="Ig-like" evidence="19">
    <location>
        <begin position="1791"/>
        <end position="1876"/>
    </location>
</feature>
<evidence type="ECO:0000256" key="10">
    <source>
        <dbReference type="ARBA" id="ARBA00023157"/>
    </source>
</evidence>
<keyword evidence="7" id="KW-0677">Repeat</keyword>
<dbReference type="Pfam" id="PF00057">
    <property type="entry name" value="Ldl_recept_a"/>
    <property type="match status" value="4"/>
</dbReference>
<keyword evidence="5" id="KW-0272">Extracellular matrix</keyword>
<evidence type="ECO:0000256" key="2">
    <source>
        <dbReference type="ARBA" id="ARBA00004302"/>
    </source>
</evidence>
<dbReference type="Proteomes" id="UP000472277">
    <property type="component" value="Chromosome 30"/>
</dbReference>
<feature type="compositionally biased region" description="Pro residues" evidence="16">
    <location>
        <begin position="177"/>
        <end position="186"/>
    </location>
</feature>
<dbReference type="CDD" id="cd00055">
    <property type="entry name" value="EGF_Lam"/>
    <property type="match status" value="5"/>
</dbReference>
<keyword evidence="6" id="KW-0732">Signal</keyword>
<dbReference type="CDD" id="cd05743">
    <property type="entry name" value="Ig_Perlecan_like"/>
    <property type="match status" value="1"/>
</dbReference>
<evidence type="ECO:0000259" key="17">
    <source>
        <dbReference type="PROSITE" id="PS50025"/>
    </source>
</evidence>
<evidence type="ECO:0000313" key="22">
    <source>
        <dbReference type="Proteomes" id="UP000472277"/>
    </source>
</evidence>
<gene>
    <name evidence="21" type="primary">HSPG2</name>
    <name evidence="21" type="synonym">LOC115167974</name>
</gene>
<dbReference type="PROSITE" id="PS01209">
    <property type="entry name" value="LDLRA_1"/>
    <property type="match status" value="2"/>
</dbReference>
<keyword evidence="11" id="KW-0325">Glycoprotein</keyword>
<dbReference type="Pfam" id="PF24973">
    <property type="entry name" value="EGF_LMN_ATRN"/>
    <property type="match status" value="3"/>
</dbReference>
<dbReference type="InterPro" id="IPR051170">
    <property type="entry name" value="Neural/epithelial_adhesion"/>
</dbReference>
<dbReference type="InterPro" id="IPR003598">
    <property type="entry name" value="Ig_sub2"/>
</dbReference>
<dbReference type="CDD" id="cd00110">
    <property type="entry name" value="LamG"/>
    <property type="match status" value="1"/>
</dbReference>
<feature type="domain" description="Laminin EGF-like" evidence="18">
    <location>
        <begin position="1414"/>
        <end position="1463"/>
    </location>
</feature>
<feature type="disulfide bond" evidence="15">
    <location>
        <begin position="702"/>
        <end position="711"/>
    </location>
</feature>
<reference evidence="21" key="2">
    <citation type="submission" date="2025-09" db="UniProtKB">
        <authorList>
            <consortium name="Ensembl"/>
        </authorList>
    </citation>
    <scope>IDENTIFICATION</scope>
</reference>
<feature type="disulfide bond" evidence="14">
    <location>
        <begin position="246"/>
        <end position="258"/>
    </location>
</feature>
<feature type="disulfide bond" evidence="15">
    <location>
        <begin position="1084"/>
        <end position="1093"/>
    </location>
</feature>
<dbReference type="PROSITE" id="PS01248">
    <property type="entry name" value="EGF_LAM_1"/>
    <property type="match status" value="3"/>
</dbReference>
<dbReference type="InterPro" id="IPR056863">
    <property type="entry name" value="LMN_ATRN_NET-like_EGF"/>
</dbReference>
<dbReference type="InterPro" id="IPR003599">
    <property type="entry name" value="Ig_sub"/>
</dbReference>
<feature type="domain" description="Laminin IV type A" evidence="20">
    <location>
        <begin position="1199"/>
        <end position="1380"/>
    </location>
</feature>
<dbReference type="PROSITE" id="PS50835">
    <property type="entry name" value="IG_LIKE"/>
    <property type="match status" value="7"/>
</dbReference>
<feature type="domain" description="Laminin EGF-like" evidence="18">
    <location>
        <begin position="1065"/>
        <end position="1114"/>
    </location>
</feature>
<keyword evidence="10 15" id="KW-1015">Disulfide bond</keyword>
<dbReference type="PROSITE" id="PS50025">
    <property type="entry name" value="LAM_G_DOMAIN"/>
    <property type="match status" value="1"/>
</dbReference>
<dbReference type="PROSITE" id="PS50068">
    <property type="entry name" value="LDLRA_2"/>
    <property type="match status" value="4"/>
</dbReference>
<evidence type="ECO:0000256" key="6">
    <source>
        <dbReference type="ARBA" id="ARBA00022729"/>
    </source>
</evidence>
<dbReference type="InterPro" id="IPR023415">
    <property type="entry name" value="LDLR_class-A_CS"/>
</dbReference>
<dbReference type="FunFam" id="2.60.40.10:FF:000005">
    <property type="entry name" value="Neuronal cell adhesion molecule"/>
    <property type="match status" value="1"/>
</dbReference>
<dbReference type="InterPro" id="IPR002049">
    <property type="entry name" value="LE_dom"/>
</dbReference>
<dbReference type="Gene3D" id="2.60.40.10">
    <property type="entry name" value="Immunoglobulins"/>
    <property type="match status" value="7"/>
</dbReference>
<dbReference type="InterPro" id="IPR007110">
    <property type="entry name" value="Ig-like_dom"/>
</dbReference>
<feature type="domain" description="Laminin IV type A" evidence="20">
    <location>
        <begin position="464"/>
        <end position="649"/>
    </location>
</feature>
<dbReference type="GO" id="GO:0005886">
    <property type="term" value="C:plasma membrane"/>
    <property type="evidence" value="ECO:0007669"/>
    <property type="project" value="UniProtKB-SubCell"/>
</dbReference>
<dbReference type="Pfam" id="PF07679">
    <property type="entry name" value="I-set"/>
    <property type="match status" value="3"/>
</dbReference>
<dbReference type="Pfam" id="PF00052">
    <property type="entry name" value="Laminin_B"/>
    <property type="match status" value="3"/>
</dbReference>
<dbReference type="PANTHER" id="PTHR12231:SF267">
    <property type="entry name" value="BASEMENT MEMBRANE-SPECIFIC HEPARAN SULFATE PROTEOGLYCAN CORE PROTEIN"/>
    <property type="match status" value="1"/>
</dbReference>
<feature type="domain" description="Laminin G" evidence="17">
    <location>
        <begin position="2020"/>
        <end position="2190"/>
    </location>
</feature>
<evidence type="ECO:0000256" key="12">
    <source>
        <dbReference type="ARBA" id="ARBA00023292"/>
    </source>
</evidence>
<dbReference type="InterPro" id="IPR036179">
    <property type="entry name" value="Ig-like_dom_sf"/>
</dbReference>
<dbReference type="GO" id="GO:0030154">
    <property type="term" value="P:cell differentiation"/>
    <property type="evidence" value="ECO:0007669"/>
    <property type="project" value="UniProtKB-ARBA"/>
</dbReference>
<dbReference type="SMART" id="SM00408">
    <property type="entry name" value="IGc2"/>
    <property type="match status" value="7"/>
</dbReference>
<keyword evidence="4" id="KW-0964">Secreted</keyword>
<dbReference type="SUPFAM" id="SSF57196">
    <property type="entry name" value="EGF/Laminin"/>
    <property type="match status" value="4"/>
</dbReference>
<evidence type="ECO:0000256" key="8">
    <source>
        <dbReference type="ARBA" id="ARBA00022869"/>
    </source>
</evidence>
<evidence type="ECO:0000259" key="19">
    <source>
        <dbReference type="PROSITE" id="PS50835"/>
    </source>
</evidence>
<feature type="disulfide bond" evidence="14">
    <location>
        <begin position="206"/>
        <end position="218"/>
    </location>
</feature>
<feature type="disulfide bond" evidence="14">
    <location>
        <begin position="225"/>
        <end position="240"/>
    </location>
</feature>
<keyword evidence="13" id="KW-0393">Immunoglobulin domain</keyword>
<evidence type="ECO:0000256" key="7">
    <source>
        <dbReference type="ARBA" id="ARBA00022737"/>
    </source>
</evidence>
<feature type="domain" description="Ig-like" evidence="19">
    <location>
        <begin position="1512"/>
        <end position="1607"/>
    </location>
</feature>
<dbReference type="Gene3D" id="4.10.400.10">
    <property type="entry name" value="Low-density Lipoprotein Receptor"/>
    <property type="match status" value="4"/>
</dbReference>
<name>A0A674AHK1_SALTR</name>
<dbReference type="SUPFAM" id="SSF57424">
    <property type="entry name" value="LDL receptor-like module"/>
    <property type="match status" value="4"/>
</dbReference>
<reference evidence="21" key="1">
    <citation type="submission" date="2025-08" db="UniProtKB">
        <authorList>
            <consortium name="Ensembl"/>
        </authorList>
    </citation>
    <scope>IDENTIFICATION</scope>
</reference>
<dbReference type="FunFam" id="2.60.40.10:FF:000644">
    <property type="entry name" value="Basement membrane-specific heparan sulfate proteoglycan core protein"/>
    <property type="match status" value="1"/>
</dbReference>
<dbReference type="InterPro" id="IPR013106">
    <property type="entry name" value="Ig_V-set"/>
</dbReference>
<dbReference type="GO" id="GO:0005604">
    <property type="term" value="C:basement membrane"/>
    <property type="evidence" value="ECO:0007669"/>
    <property type="project" value="UniProtKB-SubCell"/>
</dbReference>
<protein>
    <submittedName>
        <fullName evidence="21">Heparan sulfate proteoglycan 2</fullName>
    </submittedName>
</protein>
<dbReference type="Gene3D" id="2.10.25.10">
    <property type="entry name" value="Laminin"/>
    <property type="match status" value="5"/>
</dbReference>
<evidence type="ECO:0000256" key="5">
    <source>
        <dbReference type="ARBA" id="ARBA00022530"/>
    </source>
</evidence>
<comment type="caution">
    <text evidence="15">Lacks conserved residue(s) required for the propagation of feature annotation.</text>
</comment>
<dbReference type="InterPro" id="IPR013098">
    <property type="entry name" value="Ig_I-set"/>
</dbReference>
<dbReference type="InterPro" id="IPR013783">
    <property type="entry name" value="Ig-like_fold"/>
</dbReference>
<dbReference type="FunFam" id="2.10.25.10:FF:000106">
    <property type="entry name" value="Heparan sulfate proteoglycan 2"/>
    <property type="match status" value="3"/>
</dbReference>
<keyword evidence="22" id="KW-1185">Reference proteome</keyword>
<sequence length="2208" mass="241710">AYVGMFMPAVPLVRVALVNFTDSIVYRPDMEDIYSLSFEEISDAVVDTLESEYNKISGIQTVNVVLIKQNGVDVFVELDVGSDYNNNENQIRNVLYGVVKEGTIASYITSVQGFQFRRLGEVVPNPLPCMKDEHTCQDGGCIPLEYLCDNRPDCNDMSDELDCGEWKWHWYKIQPGPVTPTPPTTTTPPIKKSTRPLGPPDPLGPCKVDQATCQNGECVPRDYLCDGERDCSDGSDEFRCGTPSPCEPNEFKCKNGRCALKLWRCDGDNDCEDNSDETDCPTRGPGDTCAPEQFVCLSDRTCIPSSYQCDEEPDCPDRSDEYGCTPPTVTSPPEESIEAERGETVTFNCVAVGVPTPIITWRLNWGHIPISGRISMTSENGRGSLTIRDVKEADQGAYTCEAINAKGLVFGIPDGVLSLTQKPGNCPDGHFSVEGRCISCFCFGITKNCGNTGRYRNQINLRFTDEDDFKGVNVTYPSRPGTPPLSSTQLLINPEEEEFQLVDLSRRFLILDSFWTLPRQFLGNKIDSYGGSLKYKVRYTLARGETEPEEKPDVVLTGNGQRLVYRRGNPTPSREVNQKEIKFTEDNWQHSSGRQVSREDLMMTLASLESISIRTVYDNHMVSVALSDIVMDTTTVEYNIHDNAKDVEECRCPPGYSGLSCEQCSTGFERVSGGNFLGSCAGCNCNGHASACDPISGQCLSCQHNTEGPQCDKCRPGYFGDPRRGRPDDCKPCPCPYTETSRRFSDTCFLDHDSQATCDACTPGYTGRRCEKCASGYQGNPLQPNGKSRVTWQMCVADVFCVLQSNVVGSQCDECKSGSFHLMEDNPEGCLQCFCMGVTKQCASSTWSRDQVRGGVNGQLFSLSNGANTRTITDGIAQRGSSEVVYRSFSDIPKDVYYWVLPDSFRGDKVTAYGGELCYTVRYEPRQRSLVIDRQPDVVLQGNGIFLEHFSQIKALSPATVTVTFRESAWRRADGQPCTREHLLMALADTTVFMIRATYADNMVETSLSDIRMDIAVPHSTGNERALEVEECACPQGYNGPSCQECDVGYTRTGSGLYLGTCERCHCNGHASGCDLETGACLQCLHNTAGPRCELCLPGFYGNPMTDGPQACQSCPCPGTSPSNQYSLSCYKDVHLSHYIVVFQMNVEGPACSNCKQGTFHLSTDSKDGCLSCFCMGVTQQCSSSSHYRDQVSSVFAPGNFQGFALVNRQLTNRISTGFTVELSTDGTQLSYSNFDYLGQEPHYWQLPGAFQGDKVNSYGGKLKYTISYVAGQRGTAIEDADVQIIGNDITLVARQLWQRGKGTRESRQFELVFREENWRRPDGMPATREHLMMVLADLDDILVRASYYTEMRSSSISDVSMEVAVPNYSGLAQALEVEQCRCPPAYQGLSCQDCAPGYTRTGGGLYLGHCELCECNGHSDSCHPETGICTSCLHNTQGELCEQCAPGFYGDPTAGTPEDCQPCACPHTDPDNQFSPTCESLGNGGYQCTACQPGYTGQYCERCATGYVGNPQDRIKSSLVVKVYPERVLVAQGSPVTLRCQVTGPPPHYYYWSREDGRPVTNSAIRQRQGEELHIPSVQPSDTGVYVCTCRDQRNTNRSRAEIVVTTVSSKPIQVTIEEPKARSVTVGATVSFICTAKSQSPAYTLVWTRQGNGKLPNRAMDFNGILTIQNVQPEDAGIYLCTGSNMFAMDEGTAVLYVPGSAYLRPVATVTPSVLTIQQGGHAEFHCTVTGNPTPAIEWIGKEGLAIAGVLTIPAVERENGGEYICKALNTHGEHTSRAVLHVSGASLPHVQVSPQRVDINEGETLRLYCRAGGRPSPGLTWKKQEGQLSPQASMERTDIGTLLIPNIKSSDSGTYLCVGTNSIGSSEARIEVTVNRGERSHLDPIGGDTISSAITIQPSIAEVQEGQSLDLNCFVPGNPPPAVTWRRESGRLSANHQVLGTKLRILSASPDDSGKYICLHSFNVCINPLPSTALPKVMINVRTAVQTVMVGNSVEFECQAIGEPQPTVRWSRVGGPLPAHIMVKGGMLKIEQVSDADAGQYRCTATNNVGSVQSQVVLHKALTRSDIVETMLLLSLFPGQAVLRSPEPVTLGQWHRVEAGRLDKDGSLTVDGGREVRRSSPGKAQGLNIHTPMYLGGVPNIEIVPKALNISDMFDGCIGEVSSTHTHRERDTWRFMIPFITVYNHLSTSNVTSDIQSQNSHRISV</sequence>
<organism evidence="21 22">
    <name type="scientific">Salmo trutta</name>
    <name type="common">Brown trout</name>
    <dbReference type="NCBI Taxonomy" id="8032"/>
    <lineage>
        <taxon>Eukaryota</taxon>
        <taxon>Metazoa</taxon>
        <taxon>Chordata</taxon>
        <taxon>Craniata</taxon>
        <taxon>Vertebrata</taxon>
        <taxon>Euteleostomi</taxon>
        <taxon>Actinopterygii</taxon>
        <taxon>Neopterygii</taxon>
        <taxon>Teleostei</taxon>
        <taxon>Protacanthopterygii</taxon>
        <taxon>Salmoniformes</taxon>
        <taxon>Salmonidae</taxon>
        <taxon>Salmoninae</taxon>
        <taxon>Salmo</taxon>
    </lineage>
</organism>
<evidence type="ECO:0000313" key="21">
    <source>
        <dbReference type="Ensembl" id="ENSSTUP00000058929.1"/>
    </source>
</evidence>
<dbReference type="InterPro" id="IPR000742">
    <property type="entry name" value="EGF"/>
</dbReference>
<evidence type="ECO:0000259" key="18">
    <source>
        <dbReference type="PROSITE" id="PS50027"/>
    </source>
</evidence>
<dbReference type="CDD" id="cd05754">
    <property type="entry name" value="IgI_Perlecan_like"/>
    <property type="match status" value="1"/>
</dbReference>
<feature type="disulfide bond" evidence="14">
    <location>
        <begin position="129"/>
        <end position="141"/>
    </location>
</feature>
<dbReference type="Pfam" id="PF00054">
    <property type="entry name" value="Laminin_G_1"/>
    <property type="match status" value="1"/>
</dbReference>
<dbReference type="Gene3D" id="2.60.120.200">
    <property type="match status" value="1"/>
</dbReference>
<keyword evidence="8" id="KW-0084">Basement membrane</keyword>
<dbReference type="CDD" id="cd00112">
    <property type="entry name" value="LDLa"/>
    <property type="match status" value="4"/>
</dbReference>
<evidence type="ECO:0000256" key="16">
    <source>
        <dbReference type="SAM" id="MobiDB-lite"/>
    </source>
</evidence>
<dbReference type="FunFam" id="2.60.40.10:FF:000709">
    <property type="entry name" value="basement membrane-specific heparan sulfate proteoglycan core protein"/>
    <property type="match status" value="1"/>
</dbReference>
<evidence type="ECO:0000256" key="3">
    <source>
        <dbReference type="ARBA" id="ARBA00022475"/>
    </source>
</evidence>
<feature type="domain" description="Laminin EGF-like" evidence="18">
    <location>
        <begin position="683"/>
        <end position="732"/>
    </location>
</feature>
<evidence type="ECO:0000256" key="14">
    <source>
        <dbReference type="PROSITE-ProRule" id="PRU00124"/>
    </source>
</evidence>
<keyword evidence="9" id="KW-0472">Membrane</keyword>
<evidence type="ECO:0000256" key="9">
    <source>
        <dbReference type="ARBA" id="ARBA00023136"/>
    </source>
</evidence>
<dbReference type="Ensembl" id="ENSSTUT00000061916.1">
    <property type="protein sequence ID" value="ENSSTUP00000058929.1"/>
    <property type="gene ID" value="ENSSTUG00000019907.1"/>
</dbReference>
<dbReference type="SMART" id="SM00406">
    <property type="entry name" value="IGv"/>
    <property type="match status" value="3"/>
</dbReference>
<feature type="domain" description="Ig-like" evidence="19">
    <location>
        <begin position="327"/>
        <end position="404"/>
    </location>
</feature>
<dbReference type="InterPro" id="IPR013320">
    <property type="entry name" value="ConA-like_dom_sf"/>
</dbReference>
<feature type="region of interest" description="Disordered" evidence="16">
    <location>
        <begin position="177"/>
        <end position="198"/>
    </location>
</feature>
<feature type="domain" description="Ig-like" evidence="19">
    <location>
        <begin position="1895"/>
        <end position="1961"/>
    </location>
</feature>
<dbReference type="SMART" id="SM00192">
    <property type="entry name" value="LDLa"/>
    <property type="match status" value="4"/>
</dbReference>
<feature type="domain" description="Ig-like" evidence="19">
    <location>
        <begin position="1978"/>
        <end position="2062"/>
    </location>
</feature>
<dbReference type="InterPro" id="IPR036055">
    <property type="entry name" value="LDL_receptor-like_sf"/>
</dbReference>
<dbReference type="Pfam" id="PF00053">
    <property type="entry name" value="EGF_laminin"/>
    <property type="match status" value="6"/>
</dbReference>
<feature type="disulfide bond" evidence="14">
    <location>
        <begin position="136"/>
        <end position="154"/>
    </location>
</feature>
<dbReference type="SMART" id="SM00409">
    <property type="entry name" value="IG"/>
    <property type="match status" value="7"/>
</dbReference>
<dbReference type="PROSITE" id="PS50027">
    <property type="entry name" value="EGF_LAM_2"/>
    <property type="match status" value="3"/>
</dbReference>
<feature type="disulfide bond" evidence="15">
    <location>
        <begin position="1433"/>
        <end position="1442"/>
    </location>
</feature>
<comment type="subcellular location">
    <subcellularLocation>
        <location evidence="1">Cell membrane</location>
    </subcellularLocation>
    <subcellularLocation>
        <location evidence="2">Secreted</location>
        <location evidence="2">Extracellular space</location>
        <location evidence="2">Extracellular matrix</location>
        <location evidence="2">Basement membrane</location>
    </subcellularLocation>
</comment>
<feature type="disulfide bond" evidence="14">
    <location>
        <begin position="253"/>
        <end position="271"/>
    </location>
</feature>
<feature type="disulfide bond" evidence="14">
    <location>
        <begin position="148"/>
        <end position="163"/>
    </location>
</feature>
<dbReference type="GO" id="GO:0072359">
    <property type="term" value="P:circulatory system development"/>
    <property type="evidence" value="ECO:0007669"/>
    <property type="project" value="UniProtKB-ARBA"/>
</dbReference>
<dbReference type="PRINTS" id="PR00261">
    <property type="entry name" value="LDLRECEPTOR"/>
</dbReference>
<dbReference type="Pfam" id="PF13927">
    <property type="entry name" value="Ig_3"/>
    <property type="match status" value="4"/>
</dbReference>
<feature type="disulfide bond" evidence="14">
    <location>
        <begin position="213"/>
        <end position="231"/>
    </location>
</feature>
<evidence type="ECO:0000256" key="13">
    <source>
        <dbReference type="ARBA" id="ARBA00023319"/>
    </source>
</evidence>
<evidence type="ECO:0000256" key="4">
    <source>
        <dbReference type="ARBA" id="ARBA00022525"/>
    </source>
</evidence>
<dbReference type="FunFam" id="2.60.40.10:FF:000349">
    <property type="entry name" value="Basement membrane-specific heparan sulfate proteoglycan core protein"/>
    <property type="match status" value="1"/>
</dbReference>